<name>A0A934RAC1_9BACT</name>
<dbReference type="InterPro" id="IPR020574">
    <property type="entry name" value="Ribosomal_uS9_CS"/>
</dbReference>
<dbReference type="GO" id="GO:0003723">
    <property type="term" value="F:RNA binding"/>
    <property type="evidence" value="ECO:0007669"/>
    <property type="project" value="TreeGrafter"/>
</dbReference>
<dbReference type="GO" id="GO:0022627">
    <property type="term" value="C:cytosolic small ribosomal subunit"/>
    <property type="evidence" value="ECO:0007669"/>
    <property type="project" value="TreeGrafter"/>
</dbReference>
<dbReference type="HAMAP" id="MF_00532_B">
    <property type="entry name" value="Ribosomal_uS9_B"/>
    <property type="match status" value="1"/>
</dbReference>
<keyword evidence="3 5" id="KW-0687">Ribonucleoprotein</keyword>
<dbReference type="GO" id="GO:0006412">
    <property type="term" value="P:translation"/>
    <property type="evidence" value="ECO:0007669"/>
    <property type="project" value="UniProtKB-UniRule"/>
</dbReference>
<comment type="similarity">
    <text evidence="1 5 6">Belongs to the universal ribosomal protein uS9 family.</text>
</comment>
<dbReference type="InterPro" id="IPR000754">
    <property type="entry name" value="Ribosomal_uS9"/>
</dbReference>
<evidence type="ECO:0000256" key="4">
    <source>
        <dbReference type="ARBA" id="ARBA00035259"/>
    </source>
</evidence>
<dbReference type="NCBIfam" id="NF001099">
    <property type="entry name" value="PRK00132.1"/>
    <property type="match status" value="1"/>
</dbReference>
<dbReference type="Gene3D" id="3.30.230.10">
    <property type="match status" value="1"/>
</dbReference>
<evidence type="ECO:0000313" key="8">
    <source>
        <dbReference type="EMBL" id="MBK1825972.1"/>
    </source>
</evidence>
<dbReference type="EMBL" id="JAENII010000002">
    <property type="protein sequence ID" value="MBK1825972.1"/>
    <property type="molecule type" value="Genomic_DNA"/>
</dbReference>
<reference evidence="8" key="1">
    <citation type="submission" date="2021-01" db="EMBL/GenBank/DDBJ databases">
        <title>Modified the classification status of verrucomicrobia.</title>
        <authorList>
            <person name="Feng X."/>
        </authorList>
    </citation>
    <scope>NUCLEOTIDE SEQUENCE</scope>
    <source>
        <strain evidence="8">KCTC 22201</strain>
    </source>
</reference>
<dbReference type="InterPro" id="IPR020568">
    <property type="entry name" value="Ribosomal_Su5_D2-typ_SF"/>
</dbReference>
<dbReference type="AlphaFoldDB" id="A0A934RAC1"/>
<keyword evidence="2 5" id="KW-0689">Ribosomal protein</keyword>
<organism evidence="8 9">
    <name type="scientific">Haloferula rosea</name>
    <dbReference type="NCBI Taxonomy" id="490093"/>
    <lineage>
        <taxon>Bacteria</taxon>
        <taxon>Pseudomonadati</taxon>
        <taxon>Verrucomicrobiota</taxon>
        <taxon>Verrucomicrobiia</taxon>
        <taxon>Verrucomicrobiales</taxon>
        <taxon>Verrucomicrobiaceae</taxon>
        <taxon>Haloferula</taxon>
    </lineage>
</organism>
<evidence type="ECO:0000256" key="7">
    <source>
        <dbReference type="SAM" id="MobiDB-lite"/>
    </source>
</evidence>
<gene>
    <name evidence="5 8" type="primary">rpsI</name>
    <name evidence="8" type="ORF">JIN81_02995</name>
</gene>
<dbReference type="InterPro" id="IPR014721">
    <property type="entry name" value="Ribsml_uS5_D2-typ_fold_subgr"/>
</dbReference>
<evidence type="ECO:0000313" key="9">
    <source>
        <dbReference type="Proteomes" id="UP000658278"/>
    </source>
</evidence>
<feature type="region of interest" description="Disordered" evidence="7">
    <location>
        <begin position="102"/>
        <end position="134"/>
    </location>
</feature>
<evidence type="ECO:0000256" key="1">
    <source>
        <dbReference type="ARBA" id="ARBA00005251"/>
    </source>
</evidence>
<comment type="caution">
    <text evidence="8">The sequence shown here is derived from an EMBL/GenBank/DDBJ whole genome shotgun (WGS) entry which is preliminary data.</text>
</comment>
<accession>A0A934RAC1</accession>
<dbReference type="Pfam" id="PF00380">
    <property type="entry name" value="Ribosomal_S9"/>
    <property type="match status" value="1"/>
</dbReference>
<evidence type="ECO:0000256" key="3">
    <source>
        <dbReference type="ARBA" id="ARBA00023274"/>
    </source>
</evidence>
<evidence type="ECO:0000256" key="2">
    <source>
        <dbReference type="ARBA" id="ARBA00022980"/>
    </source>
</evidence>
<dbReference type="Proteomes" id="UP000658278">
    <property type="component" value="Unassembled WGS sequence"/>
</dbReference>
<evidence type="ECO:0000256" key="6">
    <source>
        <dbReference type="RuleBase" id="RU003815"/>
    </source>
</evidence>
<dbReference type="RefSeq" id="WP_200276184.1">
    <property type="nucleotide sequence ID" value="NZ_JAENII010000002.1"/>
</dbReference>
<dbReference type="SUPFAM" id="SSF54211">
    <property type="entry name" value="Ribosomal protein S5 domain 2-like"/>
    <property type="match status" value="1"/>
</dbReference>
<keyword evidence="9" id="KW-1185">Reference proteome</keyword>
<dbReference type="PANTHER" id="PTHR21569">
    <property type="entry name" value="RIBOSOMAL PROTEIN S9"/>
    <property type="match status" value="1"/>
</dbReference>
<dbReference type="PROSITE" id="PS00360">
    <property type="entry name" value="RIBOSOMAL_S9"/>
    <property type="match status" value="1"/>
</dbReference>
<dbReference type="InterPro" id="IPR023035">
    <property type="entry name" value="Ribosomal_uS9_bac/plastid"/>
</dbReference>
<evidence type="ECO:0000256" key="5">
    <source>
        <dbReference type="HAMAP-Rule" id="MF_00532"/>
    </source>
</evidence>
<dbReference type="PANTHER" id="PTHR21569:SF1">
    <property type="entry name" value="SMALL RIBOSOMAL SUBUNIT PROTEIN US9M"/>
    <property type="match status" value="1"/>
</dbReference>
<protein>
    <recommendedName>
        <fullName evidence="4 5">Small ribosomal subunit protein uS9</fullName>
    </recommendedName>
</protein>
<feature type="compositionally biased region" description="Basic and acidic residues" evidence="7">
    <location>
        <begin position="102"/>
        <end position="114"/>
    </location>
</feature>
<dbReference type="FunFam" id="3.30.230.10:FF:000001">
    <property type="entry name" value="30S ribosomal protein S9"/>
    <property type="match status" value="1"/>
</dbReference>
<sequence>MSAAAAKATLSATGRRKTSVARINMTEGTGAITINGRSFEDYLPTLQLQNTVLAPFQQAGLAKKFDLRISVKGGGLNSQAGAIRHAAARALTQFDSELRGELKPHGFLRRDPRMKERKKAGQPGARKNFQFSKR</sequence>
<dbReference type="GO" id="GO:0003735">
    <property type="term" value="F:structural constituent of ribosome"/>
    <property type="evidence" value="ECO:0007669"/>
    <property type="project" value="InterPro"/>
</dbReference>
<proteinExistence type="inferred from homology"/>